<protein>
    <submittedName>
        <fullName evidence="3">Uncharacterized protein</fullName>
    </submittedName>
</protein>
<reference evidence="3" key="1">
    <citation type="submission" date="2021-02" db="EMBL/GenBank/DDBJ databases">
        <authorList>
            <person name="Palmer J.M."/>
        </authorList>
    </citation>
    <scope>NUCLEOTIDE SEQUENCE</scope>
    <source>
        <strain evidence="3">SCRP23</strain>
    </source>
</reference>
<name>A0A8T1X380_9STRA</name>
<dbReference type="EMBL" id="JAGDFL010000090">
    <property type="protein sequence ID" value="KAG7398130.1"/>
    <property type="molecule type" value="Genomic_DNA"/>
</dbReference>
<gene>
    <name evidence="3" type="ORF">PHYBOEH_011686</name>
</gene>
<keyword evidence="4" id="KW-1185">Reference proteome</keyword>
<proteinExistence type="predicted"/>
<dbReference type="Proteomes" id="UP000693981">
    <property type="component" value="Unassembled WGS sequence"/>
</dbReference>
<feature type="coiled-coil region" evidence="1">
    <location>
        <begin position="665"/>
        <end position="699"/>
    </location>
</feature>
<feature type="compositionally biased region" description="Basic and acidic residues" evidence="2">
    <location>
        <begin position="294"/>
        <end position="332"/>
    </location>
</feature>
<evidence type="ECO:0000313" key="3">
    <source>
        <dbReference type="EMBL" id="KAG7398130.1"/>
    </source>
</evidence>
<dbReference type="AlphaFoldDB" id="A0A8T1X380"/>
<evidence type="ECO:0000313" key="4">
    <source>
        <dbReference type="Proteomes" id="UP000693981"/>
    </source>
</evidence>
<evidence type="ECO:0000256" key="1">
    <source>
        <dbReference type="SAM" id="Coils"/>
    </source>
</evidence>
<keyword evidence="1" id="KW-0175">Coiled coil</keyword>
<sequence>MSQLKPSMAARLRSELSQEVLRALDVVCDAFEEELSPVSPPRVVDVANYELFYDCCRRLARYIEANMTTTPGFLEQMDRIILACHSGATGSVLRSVMTNELRIRRRELPVKNGCKRASFKVERGEQQPDISPANSTISGAELAAEGAREWGTRKRLSTKSRVVSKRARRSLTEYWRREDSSDEEKKEGGMEEEGVLNRAVLKYTRPVFKRARRRNCVRRLEQDFEGQEGNERVEVRTVHCGSTGERKKREEVGGFAAATLEKTAKSVRWNLRTTPQRRHVREHTEDNPATSRFKAQDERLAGDNVLEGKRSDEGNKENDALHAESDLRNGEGDKLEVEVSADESMNASEGDQEMESEVAAMLTELVQEVVAANATDSEGKAAETSELHKIGEPVSEIDQGIVPTESQVKNAECQEKEKITQESTVRVKNLTERDKVLKQSGPGAVLDNIDIGKIEKEMRQLVRNLETGEGSLDMTVARTRFQFLVGKLAGPADATAVSEPIDFQTEEDFEVSAVLDSDDVSSDGDDDPPVPGLCDARLRSTQQVISFKTSLRKAIIFVDAVLCQPPPGKVCSRNCEKIRARQCSNAASCRDPICRNWHKAEEHTERCKNPLCEFRNRILLREVMHQVDNREPGLKLEQAVWKTKGLELFAAVNGKSKESYTLAQITEMSNELGQLERTLDEAKEELDAMKHTRRVLLANLSAIGVKPQDDETDGFPSFEEHYTIFDDGSDVGNDC</sequence>
<evidence type="ECO:0000256" key="2">
    <source>
        <dbReference type="SAM" id="MobiDB-lite"/>
    </source>
</evidence>
<feature type="region of interest" description="Disordered" evidence="2">
    <location>
        <begin position="270"/>
        <end position="332"/>
    </location>
</feature>
<dbReference type="OrthoDB" id="103184at2759"/>
<organism evidence="3 4">
    <name type="scientific">Phytophthora boehmeriae</name>
    <dbReference type="NCBI Taxonomy" id="109152"/>
    <lineage>
        <taxon>Eukaryota</taxon>
        <taxon>Sar</taxon>
        <taxon>Stramenopiles</taxon>
        <taxon>Oomycota</taxon>
        <taxon>Peronosporomycetes</taxon>
        <taxon>Peronosporales</taxon>
        <taxon>Peronosporaceae</taxon>
        <taxon>Phytophthora</taxon>
    </lineage>
</organism>
<accession>A0A8T1X380</accession>
<comment type="caution">
    <text evidence="3">The sequence shown here is derived from an EMBL/GenBank/DDBJ whole genome shotgun (WGS) entry which is preliminary data.</text>
</comment>